<comment type="caution">
    <text evidence="7">The sequence shown here is derived from an EMBL/GenBank/DDBJ whole genome shotgun (WGS) entry which is preliminary data.</text>
</comment>
<organism evidence="7 8">
    <name type="scientific">Podospora appendiculata</name>
    <dbReference type="NCBI Taxonomy" id="314037"/>
    <lineage>
        <taxon>Eukaryota</taxon>
        <taxon>Fungi</taxon>
        <taxon>Dikarya</taxon>
        <taxon>Ascomycota</taxon>
        <taxon>Pezizomycotina</taxon>
        <taxon>Sordariomycetes</taxon>
        <taxon>Sordariomycetidae</taxon>
        <taxon>Sordariales</taxon>
        <taxon>Podosporaceae</taxon>
        <taxon>Podospora</taxon>
    </lineage>
</organism>
<evidence type="ECO:0000256" key="3">
    <source>
        <dbReference type="ARBA" id="ARBA00022771"/>
    </source>
</evidence>
<dbReference type="InterPro" id="IPR013087">
    <property type="entry name" value="Znf_C2H2_type"/>
</dbReference>
<protein>
    <recommendedName>
        <fullName evidence="6">C2H2-type domain-containing protein</fullName>
    </recommendedName>
</protein>
<feature type="domain" description="C2H2-type" evidence="6">
    <location>
        <begin position="103"/>
        <end position="128"/>
    </location>
</feature>
<evidence type="ECO:0000259" key="6">
    <source>
        <dbReference type="PROSITE" id="PS50157"/>
    </source>
</evidence>
<dbReference type="PANTHER" id="PTHR24409:SF356">
    <property type="entry name" value="C2H2 FINGER DOMAIN TRANSCRIPTION FACTOR (EUROFUNG)"/>
    <property type="match status" value="1"/>
</dbReference>
<proteinExistence type="predicted"/>
<dbReference type="GO" id="GO:0005634">
    <property type="term" value="C:nucleus"/>
    <property type="evidence" value="ECO:0007669"/>
    <property type="project" value="TreeGrafter"/>
</dbReference>
<accession>A0AAE0X998</accession>
<dbReference type="Pfam" id="PF13912">
    <property type="entry name" value="zf-C2H2_6"/>
    <property type="match status" value="1"/>
</dbReference>
<keyword evidence="3 5" id="KW-0863">Zinc-finger</keyword>
<dbReference type="EMBL" id="JAULSO010000002">
    <property type="protein sequence ID" value="KAK3688431.1"/>
    <property type="molecule type" value="Genomic_DNA"/>
</dbReference>
<reference evidence="7" key="2">
    <citation type="submission" date="2023-06" db="EMBL/GenBank/DDBJ databases">
        <authorList>
            <consortium name="Lawrence Berkeley National Laboratory"/>
            <person name="Haridas S."/>
            <person name="Hensen N."/>
            <person name="Bonometti L."/>
            <person name="Westerberg I."/>
            <person name="Brannstrom I.O."/>
            <person name="Guillou S."/>
            <person name="Cros-Aarteil S."/>
            <person name="Calhoun S."/>
            <person name="Kuo A."/>
            <person name="Mondo S."/>
            <person name="Pangilinan J."/>
            <person name="Riley R."/>
            <person name="Labutti K."/>
            <person name="Andreopoulos B."/>
            <person name="Lipzen A."/>
            <person name="Chen C."/>
            <person name="Yanf M."/>
            <person name="Daum C."/>
            <person name="Ng V."/>
            <person name="Clum A."/>
            <person name="Steindorff A."/>
            <person name="Ohm R."/>
            <person name="Martin F."/>
            <person name="Silar P."/>
            <person name="Natvig D."/>
            <person name="Lalanne C."/>
            <person name="Gautier V."/>
            <person name="Ament-Velasquez S.L."/>
            <person name="Kruys A."/>
            <person name="Hutchinson M.I."/>
            <person name="Powell A.J."/>
            <person name="Barry K."/>
            <person name="Miller A.N."/>
            <person name="Grigoriev I.V."/>
            <person name="Debuchy R."/>
            <person name="Gladieux P."/>
            <person name="Thoren M.H."/>
            <person name="Johannesson H."/>
        </authorList>
    </citation>
    <scope>NUCLEOTIDE SEQUENCE</scope>
    <source>
        <strain evidence="7">CBS 314.62</strain>
    </source>
</reference>
<keyword evidence="1" id="KW-0479">Metal-binding</keyword>
<dbReference type="SMART" id="SM00355">
    <property type="entry name" value="ZnF_C2H2"/>
    <property type="match status" value="6"/>
</dbReference>
<keyword evidence="4" id="KW-0862">Zinc</keyword>
<sequence length="283" mass="32434">MPFGSGQFECGTCLKGFAAGFVARDNHCQSTGHKPPQFECERCPFWFRDQAAADYHMRTENHWGFDCRYCTRTWPTQEECDDHESDEHGVVDVNTEDDFDGETYCEECNISFVNTEALRDHMRGSSRHQQGLRCLFCSRRFASAGAITSHLESGGCRKAQHLNADELYRLVRLKDPKGIIANTLRNWNGSIAYMATKYTWNGRAYECYLCHAVFPTLAGLNRHLDTDHQALLYHCPNRACKREFRTLGGMMSHLESETCRFIRFKAVPQKLTELVGGQGWITF</sequence>
<evidence type="ECO:0000256" key="4">
    <source>
        <dbReference type="ARBA" id="ARBA00022833"/>
    </source>
</evidence>
<dbReference type="Proteomes" id="UP001270362">
    <property type="component" value="Unassembled WGS sequence"/>
</dbReference>
<evidence type="ECO:0000256" key="1">
    <source>
        <dbReference type="ARBA" id="ARBA00022723"/>
    </source>
</evidence>
<dbReference type="GO" id="GO:0008270">
    <property type="term" value="F:zinc ion binding"/>
    <property type="evidence" value="ECO:0007669"/>
    <property type="project" value="UniProtKB-KW"/>
</dbReference>
<keyword evidence="2" id="KW-0677">Repeat</keyword>
<dbReference type="AlphaFoldDB" id="A0AAE0X998"/>
<reference evidence="7" key="1">
    <citation type="journal article" date="2023" name="Mol. Phylogenet. Evol.">
        <title>Genome-scale phylogeny and comparative genomics of the fungal order Sordariales.</title>
        <authorList>
            <person name="Hensen N."/>
            <person name="Bonometti L."/>
            <person name="Westerberg I."/>
            <person name="Brannstrom I.O."/>
            <person name="Guillou S."/>
            <person name="Cros-Aarteil S."/>
            <person name="Calhoun S."/>
            <person name="Haridas S."/>
            <person name="Kuo A."/>
            <person name="Mondo S."/>
            <person name="Pangilinan J."/>
            <person name="Riley R."/>
            <person name="LaButti K."/>
            <person name="Andreopoulos B."/>
            <person name="Lipzen A."/>
            <person name="Chen C."/>
            <person name="Yan M."/>
            <person name="Daum C."/>
            <person name="Ng V."/>
            <person name="Clum A."/>
            <person name="Steindorff A."/>
            <person name="Ohm R.A."/>
            <person name="Martin F."/>
            <person name="Silar P."/>
            <person name="Natvig D.O."/>
            <person name="Lalanne C."/>
            <person name="Gautier V."/>
            <person name="Ament-Velasquez S.L."/>
            <person name="Kruys A."/>
            <person name="Hutchinson M.I."/>
            <person name="Powell A.J."/>
            <person name="Barry K."/>
            <person name="Miller A.N."/>
            <person name="Grigoriev I.V."/>
            <person name="Debuchy R."/>
            <person name="Gladieux P."/>
            <person name="Hiltunen Thoren M."/>
            <person name="Johannesson H."/>
        </authorList>
    </citation>
    <scope>NUCLEOTIDE SEQUENCE</scope>
    <source>
        <strain evidence="7">CBS 314.62</strain>
    </source>
</reference>
<dbReference type="GO" id="GO:0000981">
    <property type="term" value="F:DNA-binding transcription factor activity, RNA polymerase II-specific"/>
    <property type="evidence" value="ECO:0007669"/>
    <property type="project" value="TreeGrafter"/>
</dbReference>
<evidence type="ECO:0000256" key="2">
    <source>
        <dbReference type="ARBA" id="ARBA00022737"/>
    </source>
</evidence>
<dbReference type="Gene3D" id="3.30.160.60">
    <property type="entry name" value="Classic Zinc Finger"/>
    <property type="match status" value="3"/>
</dbReference>
<dbReference type="GO" id="GO:0000977">
    <property type="term" value="F:RNA polymerase II transcription regulatory region sequence-specific DNA binding"/>
    <property type="evidence" value="ECO:0007669"/>
    <property type="project" value="TreeGrafter"/>
</dbReference>
<evidence type="ECO:0000313" key="8">
    <source>
        <dbReference type="Proteomes" id="UP001270362"/>
    </source>
</evidence>
<evidence type="ECO:0000313" key="7">
    <source>
        <dbReference type="EMBL" id="KAK3688431.1"/>
    </source>
</evidence>
<dbReference type="PANTHER" id="PTHR24409">
    <property type="entry name" value="ZINC FINGER PROTEIN 142"/>
    <property type="match status" value="1"/>
</dbReference>
<name>A0AAE0X998_9PEZI</name>
<dbReference type="InterPro" id="IPR036236">
    <property type="entry name" value="Znf_C2H2_sf"/>
</dbReference>
<gene>
    <name evidence="7" type="ORF">B0T22DRAFT_153577</name>
</gene>
<evidence type="ECO:0000256" key="5">
    <source>
        <dbReference type="PROSITE-ProRule" id="PRU00042"/>
    </source>
</evidence>
<keyword evidence="8" id="KW-1185">Reference proteome</keyword>
<dbReference type="PROSITE" id="PS50157">
    <property type="entry name" value="ZINC_FINGER_C2H2_2"/>
    <property type="match status" value="1"/>
</dbReference>
<dbReference type="PROSITE" id="PS00028">
    <property type="entry name" value="ZINC_FINGER_C2H2_1"/>
    <property type="match status" value="2"/>
</dbReference>
<dbReference type="Pfam" id="PF00096">
    <property type="entry name" value="zf-C2H2"/>
    <property type="match status" value="1"/>
</dbReference>
<dbReference type="SUPFAM" id="SSF57667">
    <property type="entry name" value="beta-beta-alpha zinc fingers"/>
    <property type="match status" value="1"/>
</dbReference>